<evidence type="ECO:0000256" key="4">
    <source>
        <dbReference type="ARBA" id="ARBA00022989"/>
    </source>
</evidence>
<dbReference type="AlphaFoldDB" id="A0AAU9IU47"/>
<accession>A0AAU9IU47</accession>
<dbReference type="GO" id="GO:0005249">
    <property type="term" value="F:voltage-gated potassium channel activity"/>
    <property type="evidence" value="ECO:0007669"/>
    <property type="project" value="InterPro"/>
</dbReference>
<dbReference type="SUPFAM" id="SSF51206">
    <property type="entry name" value="cAMP-binding domain-like"/>
    <property type="match status" value="1"/>
</dbReference>
<dbReference type="PRINTS" id="PR01463">
    <property type="entry name" value="EAGCHANLFMLY"/>
</dbReference>
<protein>
    <recommendedName>
        <fullName evidence="9">Cyclic nucleotide-binding domain-containing protein</fullName>
    </recommendedName>
</protein>
<proteinExistence type="predicted"/>
<dbReference type="InterPro" id="IPR003938">
    <property type="entry name" value="K_chnl_volt-dep_EAG/ELK/ERG"/>
</dbReference>
<name>A0AAU9IU47_9CILI</name>
<dbReference type="Proteomes" id="UP001162131">
    <property type="component" value="Unassembled WGS sequence"/>
</dbReference>
<dbReference type="InterPro" id="IPR005821">
    <property type="entry name" value="Ion_trans_dom"/>
</dbReference>
<evidence type="ECO:0000256" key="1">
    <source>
        <dbReference type="ARBA" id="ARBA00004141"/>
    </source>
</evidence>
<dbReference type="SUPFAM" id="SSF81324">
    <property type="entry name" value="Voltage-gated potassium channels"/>
    <property type="match status" value="1"/>
</dbReference>
<evidence type="ECO:0000256" key="8">
    <source>
        <dbReference type="SAM" id="Phobius"/>
    </source>
</evidence>
<dbReference type="Pfam" id="PF00027">
    <property type="entry name" value="cNMP_binding"/>
    <property type="match status" value="1"/>
</dbReference>
<dbReference type="Pfam" id="PF00520">
    <property type="entry name" value="Ion_trans"/>
    <property type="match status" value="1"/>
</dbReference>
<evidence type="ECO:0000259" key="9">
    <source>
        <dbReference type="PROSITE" id="PS50042"/>
    </source>
</evidence>
<dbReference type="SMART" id="SM00100">
    <property type="entry name" value="cNMP"/>
    <property type="match status" value="1"/>
</dbReference>
<dbReference type="InterPro" id="IPR014710">
    <property type="entry name" value="RmlC-like_jellyroll"/>
</dbReference>
<evidence type="ECO:0000313" key="11">
    <source>
        <dbReference type="Proteomes" id="UP001162131"/>
    </source>
</evidence>
<dbReference type="InterPro" id="IPR018490">
    <property type="entry name" value="cNMP-bd_dom_sf"/>
</dbReference>
<feature type="transmembrane region" description="Helical" evidence="8">
    <location>
        <begin position="367"/>
        <end position="386"/>
    </location>
</feature>
<keyword evidence="7" id="KW-0407">Ion channel</keyword>
<dbReference type="FunFam" id="1.10.287.70:FF:000123">
    <property type="entry name" value="Potassium channel KAT3"/>
    <property type="match status" value="1"/>
</dbReference>
<keyword evidence="5" id="KW-0406">Ion transport</keyword>
<keyword evidence="2" id="KW-0813">Transport</keyword>
<keyword evidence="4 8" id="KW-1133">Transmembrane helix</keyword>
<feature type="transmembrane region" description="Helical" evidence="8">
    <location>
        <begin position="398"/>
        <end position="422"/>
    </location>
</feature>
<dbReference type="Gene3D" id="1.10.287.630">
    <property type="entry name" value="Helix hairpin bin"/>
    <property type="match status" value="1"/>
</dbReference>
<comment type="subcellular location">
    <subcellularLocation>
        <location evidence="1">Membrane</location>
        <topology evidence="1">Multi-pass membrane protein</topology>
    </subcellularLocation>
</comment>
<evidence type="ECO:0000256" key="3">
    <source>
        <dbReference type="ARBA" id="ARBA00022692"/>
    </source>
</evidence>
<dbReference type="PANTHER" id="PTHR47823">
    <property type="entry name" value="ION_TRANS DOMAIN-CONTAINING PROTEIN"/>
    <property type="match status" value="1"/>
</dbReference>
<dbReference type="EMBL" id="CAJZBQ010000018">
    <property type="protein sequence ID" value="CAG9317227.1"/>
    <property type="molecule type" value="Genomic_DNA"/>
</dbReference>
<keyword evidence="11" id="KW-1185">Reference proteome</keyword>
<feature type="domain" description="Cyclic nucleotide-binding" evidence="9">
    <location>
        <begin position="503"/>
        <end position="596"/>
    </location>
</feature>
<comment type="caution">
    <text evidence="10">The sequence shown here is derived from an EMBL/GenBank/DDBJ whole genome shotgun (WGS) entry which is preliminary data.</text>
</comment>
<keyword evidence="6 8" id="KW-0472">Membrane</keyword>
<evidence type="ECO:0000256" key="2">
    <source>
        <dbReference type="ARBA" id="ARBA00022448"/>
    </source>
</evidence>
<feature type="transmembrane region" description="Helical" evidence="8">
    <location>
        <begin position="202"/>
        <end position="225"/>
    </location>
</feature>
<dbReference type="GO" id="GO:0016020">
    <property type="term" value="C:membrane"/>
    <property type="evidence" value="ECO:0007669"/>
    <property type="project" value="UniProtKB-SubCell"/>
</dbReference>
<evidence type="ECO:0000256" key="6">
    <source>
        <dbReference type="ARBA" id="ARBA00023136"/>
    </source>
</evidence>
<dbReference type="InterPro" id="IPR000595">
    <property type="entry name" value="cNMP-bd_dom"/>
</dbReference>
<organism evidence="10 11">
    <name type="scientific">Blepharisma stoltei</name>
    <dbReference type="NCBI Taxonomy" id="1481888"/>
    <lineage>
        <taxon>Eukaryota</taxon>
        <taxon>Sar</taxon>
        <taxon>Alveolata</taxon>
        <taxon>Ciliophora</taxon>
        <taxon>Postciliodesmatophora</taxon>
        <taxon>Heterotrichea</taxon>
        <taxon>Heterotrichida</taxon>
        <taxon>Blepharismidae</taxon>
        <taxon>Blepharisma</taxon>
    </lineage>
</organism>
<feature type="transmembrane region" description="Helical" evidence="8">
    <location>
        <begin position="169"/>
        <end position="190"/>
    </location>
</feature>
<evidence type="ECO:0000313" key="10">
    <source>
        <dbReference type="EMBL" id="CAG9317227.1"/>
    </source>
</evidence>
<dbReference type="PANTHER" id="PTHR47823:SF9">
    <property type="entry name" value="CHROMOSOME UNDETERMINED SCAFFOLD_10, WHOLE GENOME SHOTGUN SEQUENCE"/>
    <property type="match status" value="1"/>
</dbReference>
<dbReference type="CDD" id="cd00038">
    <property type="entry name" value="CAP_ED"/>
    <property type="match status" value="1"/>
</dbReference>
<reference evidence="10" key="1">
    <citation type="submission" date="2021-09" db="EMBL/GenBank/DDBJ databases">
        <authorList>
            <consortium name="AG Swart"/>
            <person name="Singh M."/>
            <person name="Singh A."/>
            <person name="Seah K."/>
            <person name="Emmerich C."/>
        </authorList>
    </citation>
    <scope>NUCLEOTIDE SEQUENCE</scope>
    <source>
        <strain evidence="10">ATCC30299</strain>
    </source>
</reference>
<dbReference type="PROSITE" id="PS50042">
    <property type="entry name" value="CNMP_BINDING_3"/>
    <property type="match status" value="1"/>
</dbReference>
<dbReference type="Gene3D" id="2.60.120.10">
    <property type="entry name" value="Jelly Rolls"/>
    <property type="match status" value="1"/>
</dbReference>
<feature type="transmembrane region" description="Helical" evidence="8">
    <location>
        <begin position="323"/>
        <end position="347"/>
    </location>
</feature>
<dbReference type="Gene3D" id="1.10.287.70">
    <property type="match status" value="1"/>
</dbReference>
<evidence type="ECO:0000256" key="5">
    <source>
        <dbReference type="ARBA" id="ARBA00023065"/>
    </source>
</evidence>
<evidence type="ECO:0000256" key="7">
    <source>
        <dbReference type="ARBA" id="ARBA00023303"/>
    </source>
</evidence>
<sequence length="751" mass="87154">MVLRRLINKSKDLKIVSREDTDGLLDVESTARNQLSSAGNFLEMTTSPKHLITPLKIPNLLSRATLNDEDELSSVERRKLHIRNTPVINSKYLDVWKRMRNKLRSNGLMIRLRQDLNLYGTSNGIYHQRSQNLEALSKSPEVTNIIEVSTGAQEKLPIFVFHPKHTARVIWSVILLLILVYTATITPYRIAFKDLNKVDEEYVIDLIVDILFFIDVIMNSMTAYFDDEGKLVEKRLKILWNYMKSWMILDLVSCIPYNLFIDLNEEFATTKNWNVLIRLLRLPRLYKLFQASKIMSLLRSYRRSAFLDKIQDYLSIKHSAFRLLSTFVTILICAHLSGCTWFLLARVYGFSPNSWVFNFNDMDKDSFTLYIFSIYWAITTLTTVGYGDISAQNIVERIYAMLWMLFGLFFVSFAIGSLSSLMSGLDTKENLLNTKLACVDEFAKETHLNNNLRHKIRSALRYSTEKQGYSWRDKQTIFNELPKNLRYEVALAMHKGAVKSITFFSNKDRGFVAAIVPFLQNLFLAFSEYVYKQGQYSDEIYFLVNGRLNYVEEEEGIVYKSLQRGSYFGDIEVIQRIPRKYTIQAGMDCDLLSMNKSLVDFIFEEFPSVGKEMKTVAELRDKMNRRSYNEIKELLRLRKTKDLTGVTVKEVREVIISKVEKFDKAGTKSKEKNDEDLMEQIKICISSIEQKIIKIEEELIETKAITKATQECMGHYERNSLMEESEEGILKINQSNDSRSFNVLGDDISFA</sequence>
<keyword evidence="3 8" id="KW-0812">Transmembrane</keyword>
<gene>
    <name evidence="10" type="ORF">BSTOLATCC_MIC18481</name>
</gene>